<keyword evidence="7" id="KW-0067">ATP-binding</keyword>
<dbReference type="SUPFAM" id="SSF55681">
    <property type="entry name" value="Class II aaRS and biotin synthetases"/>
    <property type="match status" value="1"/>
</dbReference>
<dbReference type="EC" id="6.3.4.15" evidence="7"/>
<feature type="binding site" evidence="7">
    <location>
        <position position="189"/>
    </location>
    <ligand>
        <name>biotin</name>
        <dbReference type="ChEBI" id="CHEBI:57586"/>
    </ligand>
</feature>
<dbReference type="CDD" id="cd16442">
    <property type="entry name" value="BPL"/>
    <property type="match status" value="1"/>
</dbReference>
<dbReference type="NCBIfam" id="TIGR00121">
    <property type="entry name" value="birA_ligase"/>
    <property type="match status" value="1"/>
</dbReference>
<dbReference type="EMBL" id="LQYN01000025">
    <property type="protein sequence ID" value="KYD09243.1"/>
    <property type="molecule type" value="Genomic_DNA"/>
</dbReference>
<comment type="similarity">
    <text evidence="7">Belongs to the biotin--protein ligase family.</text>
</comment>
<dbReference type="Pfam" id="PF08279">
    <property type="entry name" value="HTH_11"/>
    <property type="match status" value="1"/>
</dbReference>
<accession>A0A150LA82</accession>
<dbReference type="InterPro" id="IPR004409">
    <property type="entry name" value="Biotin_operon_repress_HTH"/>
</dbReference>
<name>A0A150LA82_9BACI</name>
<dbReference type="GO" id="GO:0006355">
    <property type="term" value="P:regulation of DNA-templated transcription"/>
    <property type="evidence" value="ECO:0007669"/>
    <property type="project" value="UniProtKB-UniRule"/>
</dbReference>
<dbReference type="InterPro" id="IPR011991">
    <property type="entry name" value="ArsR-like_HTH"/>
</dbReference>
<keyword evidence="4 7" id="KW-0238">DNA-binding</keyword>
<reference evidence="9 11" key="1">
    <citation type="submission" date="2016-01" db="EMBL/GenBank/DDBJ databases">
        <title>Genome Sequences of Twelve Sporeforming Bacillus Species Isolated from Foods.</title>
        <authorList>
            <person name="Berendsen E.M."/>
            <person name="Wells-Bennik M.H."/>
            <person name="Krawcyk A.O."/>
            <person name="De Jong A."/>
            <person name="Holsappel S."/>
            <person name="Eijlander R.T."/>
            <person name="Kuipers O.P."/>
        </authorList>
    </citation>
    <scope>NUCLEOTIDE SEQUENCE [LARGE SCALE GENOMIC DNA]</scope>
    <source>
        <strain evidence="9 11">B4102</strain>
    </source>
</reference>
<comment type="catalytic activity">
    <reaction evidence="7">
        <text>biotin + L-lysyl-[protein] + ATP = N(6)-biotinyl-L-lysyl-[protein] + AMP + diphosphate + H(+)</text>
        <dbReference type="Rhea" id="RHEA:11756"/>
        <dbReference type="Rhea" id="RHEA-COMP:9752"/>
        <dbReference type="Rhea" id="RHEA-COMP:10505"/>
        <dbReference type="ChEBI" id="CHEBI:15378"/>
        <dbReference type="ChEBI" id="CHEBI:29969"/>
        <dbReference type="ChEBI" id="CHEBI:30616"/>
        <dbReference type="ChEBI" id="CHEBI:33019"/>
        <dbReference type="ChEBI" id="CHEBI:57586"/>
        <dbReference type="ChEBI" id="CHEBI:83144"/>
        <dbReference type="ChEBI" id="CHEBI:456215"/>
        <dbReference type="EC" id="6.3.4.15"/>
    </reaction>
</comment>
<evidence type="ECO:0000256" key="6">
    <source>
        <dbReference type="ARBA" id="ARBA00023267"/>
    </source>
</evidence>
<dbReference type="InterPro" id="IPR036390">
    <property type="entry name" value="WH_DNA-bd_sf"/>
</dbReference>
<evidence type="ECO:0000259" key="8">
    <source>
        <dbReference type="PROSITE" id="PS51733"/>
    </source>
</evidence>
<dbReference type="InterPro" id="IPR013196">
    <property type="entry name" value="HTH_11"/>
</dbReference>
<dbReference type="InterPro" id="IPR045864">
    <property type="entry name" value="aa-tRNA-synth_II/BPL/LPL"/>
</dbReference>
<keyword evidence="2 7" id="KW-0436">Ligase</keyword>
<dbReference type="Gene3D" id="2.30.30.100">
    <property type="match status" value="1"/>
</dbReference>
<dbReference type="AlphaFoldDB" id="A0A150LA82"/>
<feature type="DNA-binding region" description="H-T-H motif" evidence="7">
    <location>
        <begin position="23"/>
        <end position="42"/>
    </location>
</feature>
<dbReference type="Gene3D" id="1.10.10.10">
    <property type="entry name" value="Winged helix-like DNA-binding domain superfamily/Winged helix DNA-binding domain"/>
    <property type="match status" value="1"/>
</dbReference>
<dbReference type="GO" id="GO:0005737">
    <property type="term" value="C:cytoplasm"/>
    <property type="evidence" value="ECO:0007669"/>
    <property type="project" value="TreeGrafter"/>
</dbReference>
<dbReference type="RefSeq" id="WP_066228579.1">
    <property type="nucleotide sequence ID" value="NZ_CP066701.1"/>
</dbReference>
<dbReference type="InterPro" id="IPR030855">
    <property type="entry name" value="Bifunct_BirA"/>
</dbReference>
<dbReference type="EMBL" id="CP066701">
    <property type="protein sequence ID" value="QQX24522.1"/>
    <property type="molecule type" value="Genomic_DNA"/>
</dbReference>
<dbReference type="KEGG" id="hspo:JGZ69_17290"/>
<dbReference type="InterPro" id="IPR003142">
    <property type="entry name" value="BPL_C"/>
</dbReference>
<dbReference type="OrthoDB" id="9807064at2"/>
<keyword evidence="11" id="KW-1185">Reference proteome</keyword>
<dbReference type="Pfam" id="PF02237">
    <property type="entry name" value="BPL_C"/>
    <property type="match status" value="1"/>
</dbReference>
<feature type="binding site" evidence="7">
    <location>
        <begin position="122"/>
        <end position="124"/>
    </location>
    <ligand>
        <name>biotin</name>
        <dbReference type="ChEBI" id="CHEBI:57586"/>
    </ligand>
</feature>
<sequence>MQSPTRKRLLEAFTEANGEFLSGQALADILGCSRTAIWKHIEELRKEGFELEAVRKKGYRIVSTEDRVSENEIRLGLNTKFLGHSIHYLDSTDSTQKVAHKLSQEGCPEGTIVIAEEQKNGRGRLTRHWYSPKYTGVWMSIVLRPNLSPQKAPQFTLIAAIAVVQAIEELTNVLPEIKWPNDILINGKKVTGILTELQADVDKIDSIIIGIGINVNQQLSDFPDELQSIATSLAIESGRKITRAKLIQCILMKIEKYYHVYLEKGFAPLKILWESYAISIGKEIIARTVTGEIAGRAIGITNEGILKIEDDAGIIHEIYSADIEIKK</sequence>
<feature type="domain" description="BPL/LPL catalytic" evidence="8">
    <location>
        <begin position="71"/>
        <end position="262"/>
    </location>
</feature>
<dbReference type="GO" id="GO:0009249">
    <property type="term" value="P:protein lipoylation"/>
    <property type="evidence" value="ECO:0007669"/>
    <property type="project" value="UniProtKB-ARBA"/>
</dbReference>
<gene>
    <name evidence="7" type="primary">birA</name>
    <name evidence="9" type="ORF">B4102_2509</name>
    <name evidence="10" type="ORF">JGZ69_17290</name>
</gene>
<evidence type="ECO:0000256" key="7">
    <source>
        <dbReference type="HAMAP-Rule" id="MF_00978"/>
    </source>
</evidence>
<dbReference type="InterPro" id="IPR004143">
    <property type="entry name" value="BPL_LPL_catalytic"/>
</dbReference>
<dbReference type="PANTHER" id="PTHR12835">
    <property type="entry name" value="BIOTIN PROTEIN LIGASE"/>
    <property type="match status" value="1"/>
</dbReference>
<proteinExistence type="inferred from homology"/>
<dbReference type="InterPro" id="IPR004408">
    <property type="entry name" value="Biotin_CoA_COase_ligase"/>
</dbReference>
<keyword evidence="3 7" id="KW-0805">Transcription regulation</keyword>
<evidence type="ECO:0000256" key="4">
    <source>
        <dbReference type="ARBA" id="ARBA00023125"/>
    </source>
</evidence>
<dbReference type="HAMAP" id="MF_00978">
    <property type="entry name" value="Bifunct_BirA"/>
    <property type="match status" value="1"/>
</dbReference>
<dbReference type="GeneID" id="62498370"/>
<dbReference type="GO" id="GO:0004077">
    <property type="term" value="F:biotin--[biotin carboxyl-carrier protein] ligase activity"/>
    <property type="evidence" value="ECO:0007669"/>
    <property type="project" value="UniProtKB-UniRule"/>
</dbReference>
<dbReference type="Proteomes" id="UP000075666">
    <property type="component" value="Unassembled WGS sequence"/>
</dbReference>
<evidence type="ECO:0000313" key="10">
    <source>
        <dbReference type="EMBL" id="QQX24522.1"/>
    </source>
</evidence>
<dbReference type="NCBIfam" id="TIGR00122">
    <property type="entry name" value="birA_repr_reg"/>
    <property type="match status" value="1"/>
</dbReference>
<dbReference type="GO" id="GO:0003677">
    <property type="term" value="F:DNA binding"/>
    <property type="evidence" value="ECO:0007669"/>
    <property type="project" value="UniProtKB-UniRule"/>
</dbReference>
<keyword evidence="7" id="KW-0547">Nucleotide-binding</keyword>
<evidence type="ECO:0000313" key="9">
    <source>
        <dbReference type="EMBL" id="KYD09243.1"/>
    </source>
</evidence>
<dbReference type="Gene3D" id="3.30.930.10">
    <property type="entry name" value="Bira Bifunctional Protein, Domain 2"/>
    <property type="match status" value="1"/>
</dbReference>
<evidence type="ECO:0000256" key="1">
    <source>
        <dbReference type="ARBA" id="ARBA00022491"/>
    </source>
</evidence>
<evidence type="ECO:0000313" key="11">
    <source>
        <dbReference type="Proteomes" id="UP000075666"/>
    </source>
</evidence>
<dbReference type="Pfam" id="PF03099">
    <property type="entry name" value="BPL_LplA_LipB"/>
    <property type="match status" value="1"/>
</dbReference>
<dbReference type="STRING" id="46224.B4102_2509"/>
<keyword evidence="6 7" id="KW-0092">Biotin</keyword>
<dbReference type="PROSITE" id="PS51733">
    <property type="entry name" value="BPL_LPL_CATALYTIC"/>
    <property type="match status" value="1"/>
</dbReference>
<reference evidence="10 12" key="2">
    <citation type="submission" date="2020-12" db="EMBL/GenBank/DDBJ databases">
        <title>Taxonomic evaluation of the Bacillus sporothermodurans group of bacteria based on whole genome sequences.</title>
        <authorList>
            <person name="Fiedler G."/>
            <person name="Herbstmann A.-D."/>
            <person name="Doll E."/>
            <person name="Wenning M."/>
            <person name="Brinks E."/>
            <person name="Kabisch J."/>
            <person name="Breitenwieser F."/>
            <person name="Lappann M."/>
            <person name="Boehnlein C."/>
            <person name="Franz C."/>
        </authorList>
    </citation>
    <scope>NUCLEOTIDE SEQUENCE [LARGE SCALE GENOMIC DNA]</scope>
    <source>
        <strain evidence="10 12">DSM 10599</strain>
    </source>
</reference>
<comment type="function">
    <text evidence="7">Acts both as a biotin--[acetyl-CoA-carboxylase] ligase and a repressor.</text>
</comment>
<comment type="caution">
    <text evidence="7">Lacks conserved residue(s) required for the propagation of feature annotation.</text>
</comment>
<dbReference type="PATRIC" id="fig|46224.3.peg.1687"/>
<dbReference type="GO" id="GO:0016740">
    <property type="term" value="F:transferase activity"/>
    <property type="evidence" value="ECO:0007669"/>
    <property type="project" value="UniProtKB-ARBA"/>
</dbReference>
<dbReference type="GO" id="GO:0005524">
    <property type="term" value="F:ATP binding"/>
    <property type="evidence" value="ECO:0007669"/>
    <property type="project" value="UniProtKB-UniRule"/>
</dbReference>
<feature type="binding site" evidence="7">
    <location>
        <position position="118"/>
    </location>
    <ligand>
        <name>biotin</name>
        <dbReference type="ChEBI" id="CHEBI:57586"/>
    </ligand>
</feature>
<evidence type="ECO:0000313" key="12">
    <source>
        <dbReference type="Proteomes" id="UP000595512"/>
    </source>
</evidence>
<protein>
    <recommendedName>
        <fullName evidence="7">Bifunctional ligase/repressor BirA</fullName>
    </recommendedName>
    <alternativeName>
        <fullName evidence="7">Biotin--[acetyl-CoA-carboxylase] ligase</fullName>
        <ecNumber evidence="7">6.3.4.15</ecNumber>
    </alternativeName>
    <alternativeName>
        <fullName evidence="7">Biotin--protein ligase</fullName>
    </alternativeName>
    <alternativeName>
        <fullName evidence="7">Biotin-[acetyl-CoA carboxylase] synthetase</fullName>
    </alternativeName>
</protein>
<dbReference type="InterPro" id="IPR036388">
    <property type="entry name" value="WH-like_DNA-bd_sf"/>
</dbReference>
<dbReference type="PANTHER" id="PTHR12835:SF5">
    <property type="entry name" value="BIOTIN--PROTEIN LIGASE"/>
    <property type="match status" value="1"/>
</dbReference>
<evidence type="ECO:0000256" key="5">
    <source>
        <dbReference type="ARBA" id="ARBA00023163"/>
    </source>
</evidence>
<evidence type="ECO:0000256" key="2">
    <source>
        <dbReference type="ARBA" id="ARBA00022598"/>
    </source>
</evidence>
<dbReference type="SUPFAM" id="SSF46785">
    <property type="entry name" value="Winged helix' DNA-binding domain"/>
    <property type="match status" value="1"/>
</dbReference>
<dbReference type="Proteomes" id="UP000595512">
    <property type="component" value="Chromosome"/>
</dbReference>
<evidence type="ECO:0000256" key="3">
    <source>
        <dbReference type="ARBA" id="ARBA00023015"/>
    </source>
</evidence>
<dbReference type="CDD" id="cd00090">
    <property type="entry name" value="HTH_ARSR"/>
    <property type="match status" value="1"/>
</dbReference>
<keyword evidence="5 7" id="KW-0804">Transcription</keyword>
<keyword evidence="1 7" id="KW-0678">Repressor</keyword>
<organism evidence="9 11">
    <name type="scientific">Heyndrickxia sporothermodurans</name>
    <dbReference type="NCBI Taxonomy" id="46224"/>
    <lineage>
        <taxon>Bacteria</taxon>
        <taxon>Bacillati</taxon>
        <taxon>Bacillota</taxon>
        <taxon>Bacilli</taxon>
        <taxon>Bacillales</taxon>
        <taxon>Bacillaceae</taxon>
        <taxon>Heyndrickxia</taxon>
    </lineage>
</organism>